<keyword evidence="2 4" id="KW-0378">Hydrolase</keyword>
<evidence type="ECO:0000313" key="6">
    <source>
        <dbReference type="Proteomes" id="UP000005801"/>
    </source>
</evidence>
<reference evidence="5 6" key="1">
    <citation type="submission" date="2007-06" db="EMBL/GenBank/DDBJ databases">
        <authorList>
            <person name="Shimkets L."/>
            <person name="Ferriera S."/>
            <person name="Johnson J."/>
            <person name="Kravitz S."/>
            <person name="Beeson K."/>
            <person name="Sutton G."/>
            <person name="Rogers Y.-H."/>
            <person name="Friedman R."/>
            <person name="Frazier M."/>
            <person name="Venter J.C."/>
        </authorList>
    </citation>
    <scope>NUCLEOTIDE SEQUENCE [LARGE SCALE GENOMIC DNA]</scope>
    <source>
        <strain evidence="5 6">SIR-1</strain>
    </source>
</reference>
<dbReference type="PANTHER" id="PTHR43213:SF5">
    <property type="entry name" value="BIFUNCTIONAL DTTP_UTP PYROPHOSPHATASE_METHYLTRANSFERASE PROTEIN-RELATED"/>
    <property type="match status" value="1"/>
</dbReference>
<comment type="caution">
    <text evidence="5">The sequence shown here is derived from an EMBL/GenBank/DDBJ whole genome shotgun (WGS) entry which is preliminary data.</text>
</comment>
<gene>
    <name evidence="5" type="ORF">PPSIR1_30055</name>
</gene>
<evidence type="ECO:0000256" key="2">
    <source>
        <dbReference type="ARBA" id="ARBA00022801"/>
    </source>
</evidence>
<dbReference type="InterPro" id="IPR003697">
    <property type="entry name" value="Maf-like"/>
</dbReference>
<proteinExistence type="inferred from homology"/>
<dbReference type="PANTHER" id="PTHR43213">
    <property type="entry name" value="BIFUNCTIONAL DTTP/UTP PYROPHOSPHATASE/METHYLTRANSFERASE PROTEIN-RELATED"/>
    <property type="match status" value="1"/>
</dbReference>
<dbReference type="AlphaFoldDB" id="A6FYZ0"/>
<dbReference type="HAMAP" id="MF_00528">
    <property type="entry name" value="Maf"/>
    <property type="match status" value="1"/>
</dbReference>
<feature type="site" description="Important for substrate specificity" evidence="4">
    <location>
        <position position="78"/>
    </location>
</feature>
<dbReference type="Gene3D" id="3.90.950.10">
    <property type="match status" value="1"/>
</dbReference>
<accession>A6FYZ0</accession>
<dbReference type="Pfam" id="PF02545">
    <property type="entry name" value="Maf"/>
    <property type="match status" value="1"/>
</dbReference>
<feature type="site" description="Important for substrate specificity" evidence="4">
    <location>
        <position position="15"/>
    </location>
</feature>
<evidence type="ECO:0000313" key="5">
    <source>
        <dbReference type="EMBL" id="EDM81145.1"/>
    </source>
</evidence>
<dbReference type="SUPFAM" id="SSF52972">
    <property type="entry name" value="ITPase-like"/>
    <property type="match status" value="1"/>
</dbReference>
<comment type="subcellular location">
    <subcellularLocation>
        <location evidence="4">Cytoplasm</location>
    </subcellularLocation>
</comment>
<dbReference type="eggNOG" id="COG0424">
    <property type="taxonomic scope" value="Bacteria"/>
</dbReference>
<dbReference type="CDD" id="cd00555">
    <property type="entry name" value="Maf"/>
    <property type="match status" value="1"/>
</dbReference>
<dbReference type="OrthoDB" id="9807767at2"/>
<dbReference type="EC" id="3.6.1.-" evidence="4"/>
<comment type="cofactor">
    <cofactor evidence="1 4">
        <name>a divalent metal cation</name>
        <dbReference type="ChEBI" id="CHEBI:60240"/>
    </cofactor>
</comment>
<keyword evidence="3 4" id="KW-0546">Nucleotide metabolism</keyword>
<evidence type="ECO:0000256" key="3">
    <source>
        <dbReference type="ARBA" id="ARBA00023080"/>
    </source>
</evidence>
<feature type="site" description="Important for substrate specificity" evidence="4">
    <location>
        <position position="169"/>
    </location>
</feature>
<organism evidence="5 6">
    <name type="scientific">Plesiocystis pacifica SIR-1</name>
    <dbReference type="NCBI Taxonomy" id="391625"/>
    <lineage>
        <taxon>Bacteria</taxon>
        <taxon>Pseudomonadati</taxon>
        <taxon>Myxococcota</taxon>
        <taxon>Polyangia</taxon>
        <taxon>Nannocystales</taxon>
        <taxon>Nannocystaceae</taxon>
        <taxon>Plesiocystis</taxon>
    </lineage>
</organism>
<evidence type="ECO:0000256" key="4">
    <source>
        <dbReference type="HAMAP-Rule" id="MF_00528"/>
    </source>
</evidence>
<comment type="caution">
    <text evidence="4">Lacks conserved residue(s) required for the propagation of feature annotation.</text>
</comment>
<dbReference type="RefSeq" id="WP_006969689.1">
    <property type="nucleotide sequence ID" value="NZ_ABCS01000005.1"/>
</dbReference>
<keyword evidence="4" id="KW-0963">Cytoplasm</keyword>
<keyword evidence="6" id="KW-1185">Reference proteome</keyword>
<dbReference type="EMBL" id="ABCS01000005">
    <property type="protein sequence ID" value="EDM81145.1"/>
    <property type="molecule type" value="Genomic_DNA"/>
</dbReference>
<dbReference type="STRING" id="391625.PPSIR1_30055"/>
<protein>
    <recommendedName>
        <fullName evidence="4">7-methyl-GTP pyrophosphatase</fullName>
        <shortName evidence="4">m(7)GTP pyrophosphatase</shortName>
        <ecNumber evidence="4">3.6.1.-</ecNumber>
    </recommendedName>
</protein>
<comment type="similarity">
    <text evidence="4">Belongs to the Maf family. YceF subfamily.</text>
</comment>
<evidence type="ECO:0000256" key="1">
    <source>
        <dbReference type="ARBA" id="ARBA00001968"/>
    </source>
</evidence>
<dbReference type="InterPro" id="IPR029001">
    <property type="entry name" value="ITPase-like_fam"/>
</dbReference>
<dbReference type="GO" id="GO:0047429">
    <property type="term" value="F:nucleoside triphosphate diphosphatase activity"/>
    <property type="evidence" value="ECO:0007669"/>
    <property type="project" value="InterPro"/>
</dbReference>
<comment type="function">
    <text evidence="4">Nucleoside triphosphate pyrophosphatase that hydrolyzes 7-methyl-GTP (m(7)GTP). May have a dual role in cell division arrest and in preventing the incorporation of modified nucleotides into cellular nucleic acids.</text>
</comment>
<sequence length="213" mass="23362">MNEPLPLILASTSRWRAELLARLDLPFGQCAPPYDERAEDHHFEADGPEAFALRLARGKAVASAAVVEGEAWVLAADQLAVLRERGRDVVLHKPGTVEAAADQLMRLAGREHRLITAVVLHHLRGPQSQAQRHAIDEQRLTMRAFGHAEAQAYAERYRPVDSCGAYHIEDAGIRLFERIEGGDFTSIMGLPLLAVCRLLRGAGLLPGDVGEPQ</sequence>
<dbReference type="PIRSF" id="PIRSF006305">
    <property type="entry name" value="Maf"/>
    <property type="match status" value="1"/>
</dbReference>
<dbReference type="GO" id="GO:0005737">
    <property type="term" value="C:cytoplasm"/>
    <property type="evidence" value="ECO:0007669"/>
    <property type="project" value="UniProtKB-SubCell"/>
</dbReference>
<feature type="active site" description="Proton acceptor" evidence="4">
    <location>
        <position position="77"/>
    </location>
</feature>
<dbReference type="GO" id="GO:0009117">
    <property type="term" value="P:nucleotide metabolic process"/>
    <property type="evidence" value="ECO:0007669"/>
    <property type="project" value="UniProtKB-KW"/>
</dbReference>
<comment type="catalytic activity">
    <reaction evidence="4">
        <text>N(7)-methyl-GTP + H2O = N(7)-methyl-GMP + diphosphate + H(+)</text>
        <dbReference type="Rhea" id="RHEA:58744"/>
        <dbReference type="ChEBI" id="CHEBI:15377"/>
        <dbReference type="ChEBI" id="CHEBI:15378"/>
        <dbReference type="ChEBI" id="CHEBI:33019"/>
        <dbReference type="ChEBI" id="CHEBI:58285"/>
        <dbReference type="ChEBI" id="CHEBI:87133"/>
    </reaction>
</comment>
<dbReference type="Proteomes" id="UP000005801">
    <property type="component" value="Unassembled WGS sequence"/>
</dbReference>
<name>A6FYZ0_9BACT</name>